<evidence type="ECO:0000256" key="4">
    <source>
        <dbReference type="ARBA" id="ARBA00022723"/>
    </source>
</evidence>
<feature type="binding site" evidence="7">
    <location>
        <position position="218"/>
    </location>
    <ligand>
        <name>Mg(2+)</name>
        <dbReference type="ChEBI" id="CHEBI:18420"/>
        <label>1</label>
        <note>catalytic</note>
    </ligand>
</feature>
<dbReference type="PROSITE" id="PS00629">
    <property type="entry name" value="IMP_1"/>
    <property type="match status" value="1"/>
</dbReference>
<dbReference type="PANTHER" id="PTHR20854">
    <property type="entry name" value="INOSITOL MONOPHOSPHATASE"/>
    <property type="match status" value="1"/>
</dbReference>
<dbReference type="EC" id="3.1.3.25" evidence="8"/>
<comment type="similarity">
    <text evidence="3 8">Belongs to the inositol monophosphatase superfamily.</text>
</comment>
<dbReference type="GO" id="GO:0008934">
    <property type="term" value="F:inositol monophosphate 1-phosphatase activity"/>
    <property type="evidence" value="ECO:0007669"/>
    <property type="project" value="InterPro"/>
</dbReference>
<dbReference type="InterPro" id="IPR033942">
    <property type="entry name" value="IMPase"/>
</dbReference>
<dbReference type="PRINTS" id="PR00377">
    <property type="entry name" value="IMPHPHTASES"/>
</dbReference>
<feature type="binding site" evidence="7">
    <location>
        <position position="90"/>
    </location>
    <ligand>
        <name>Mg(2+)</name>
        <dbReference type="ChEBI" id="CHEBI:18420"/>
        <label>2</label>
    </ligand>
</feature>
<evidence type="ECO:0000256" key="3">
    <source>
        <dbReference type="ARBA" id="ARBA00009759"/>
    </source>
</evidence>
<dbReference type="Pfam" id="PF00459">
    <property type="entry name" value="Inositol_P"/>
    <property type="match status" value="1"/>
</dbReference>
<comment type="caution">
    <text evidence="9">The sequence shown here is derived from an EMBL/GenBank/DDBJ whole genome shotgun (WGS) entry which is preliminary data.</text>
</comment>
<dbReference type="AlphaFoldDB" id="A0A9D6V1J0"/>
<keyword evidence="4 7" id="KW-0479">Metal-binding</keyword>
<dbReference type="InterPro" id="IPR020550">
    <property type="entry name" value="Inositol_monophosphatase_CS"/>
</dbReference>
<evidence type="ECO:0000256" key="7">
    <source>
        <dbReference type="PIRSR" id="PIRSR600760-2"/>
    </source>
</evidence>
<evidence type="ECO:0000256" key="5">
    <source>
        <dbReference type="ARBA" id="ARBA00022801"/>
    </source>
</evidence>
<gene>
    <name evidence="9" type="ORF">HY912_05970</name>
</gene>
<dbReference type="Gene3D" id="3.40.190.80">
    <property type="match status" value="1"/>
</dbReference>
<evidence type="ECO:0000256" key="6">
    <source>
        <dbReference type="ARBA" id="ARBA00022842"/>
    </source>
</evidence>
<dbReference type="GO" id="GO:0046854">
    <property type="term" value="P:phosphatidylinositol phosphate biosynthetic process"/>
    <property type="evidence" value="ECO:0007669"/>
    <property type="project" value="InterPro"/>
</dbReference>
<comment type="catalytic activity">
    <reaction evidence="1 8">
        <text>a myo-inositol phosphate + H2O = myo-inositol + phosphate</text>
        <dbReference type="Rhea" id="RHEA:24056"/>
        <dbReference type="ChEBI" id="CHEBI:15377"/>
        <dbReference type="ChEBI" id="CHEBI:17268"/>
        <dbReference type="ChEBI" id="CHEBI:43474"/>
        <dbReference type="ChEBI" id="CHEBI:84139"/>
        <dbReference type="EC" id="3.1.3.25"/>
    </reaction>
</comment>
<feature type="binding site" evidence="7">
    <location>
        <position position="74"/>
    </location>
    <ligand>
        <name>Mg(2+)</name>
        <dbReference type="ChEBI" id="CHEBI:18420"/>
        <label>1</label>
        <note>catalytic</note>
    </ligand>
</feature>
<dbReference type="FunFam" id="3.40.190.80:FF:000002">
    <property type="entry name" value="Inositol-1-monophosphatase"/>
    <property type="match status" value="1"/>
</dbReference>
<dbReference type="PRINTS" id="PR01959">
    <property type="entry name" value="SBIMPHPHTASE"/>
</dbReference>
<dbReference type="Proteomes" id="UP000807825">
    <property type="component" value="Unassembled WGS sequence"/>
</dbReference>
<keyword evidence="5 8" id="KW-0378">Hydrolase</keyword>
<evidence type="ECO:0000313" key="9">
    <source>
        <dbReference type="EMBL" id="MBI5249024.1"/>
    </source>
</evidence>
<dbReference type="GO" id="GO:0006020">
    <property type="term" value="P:inositol metabolic process"/>
    <property type="evidence" value="ECO:0007669"/>
    <property type="project" value="TreeGrafter"/>
</dbReference>
<evidence type="ECO:0000313" key="10">
    <source>
        <dbReference type="Proteomes" id="UP000807825"/>
    </source>
</evidence>
<feature type="binding site" evidence="7">
    <location>
        <position position="92"/>
    </location>
    <ligand>
        <name>Mg(2+)</name>
        <dbReference type="ChEBI" id="CHEBI:18420"/>
        <label>1</label>
        <note>catalytic</note>
    </ligand>
</feature>
<evidence type="ECO:0000256" key="2">
    <source>
        <dbReference type="ARBA" id="ARBA00001946"/>
    </source>
</evidence>
<comment type="cofactor">
    <cofactor evidence="2 7 8">
        <name>Mg(2+)</name>
        <dbReference type="ChEBI" id="CHEBI:18420"/>
    </cofactor>
</comment>
<dbReference type="CDD" id="cd01639">
    <property type="entry name" value="IMPase"/>
    <property type="match status" value="1"/>
</dbReference>
<dbReference type="FunFam" id="3.30.540.10:FF:000003">
    <property type="entry name" value="Inositol-1-monophosphatase"/>
    <property type="match status" value="1"/>
</dbReference>
<dbReference type="PROSITE" id="PS00630">
    <property type="entry name" value="IMP_2"/>
    <property type="match status" value="1"/>
</dbReference>
<accession>A0A9D6V1J0</accession>
<dbReference type="PANTHER" id="PTHR20854:SF4">
    <property type="entry name" value="INOSITOL-1-MONOPHOSPHATASE-RELATED"/>
    <property type="match status" value="1"/>
</dbReference>
<evidence type="ECO:0000256" key="8">
    <source>
        <dbReference type="RuleBase" id="RU364068"/>
    </source>
</evidence>
<dbReference type="InterPro" id="IPR020583">
    <property type="entry name" value="Inositol_monoP_metal-BS"/>
</dbReference>
<reference evidence="9" key="1">
    <citation type="submission" date="2020-07" db="EMBL/GenBank/DDBJ databases">
        <title>Huge and variable diversity of episymbiotic CPR bacteria and DPANN archaea in groundwater ecosystems.</title>
        <authorList>
            <person name="He C.Y."/>
            <person name="Keren R."/>
            <person name="Whittaker M."/>
            <person name="Farag I.F."/>
            <person name="Doudna J."/>
            <person name="Cate J.H.D."/>
            <person name="Banfield J.F."/>
        </authorList>
    </citation>
    <scope>NUCLEOTIDE SEQUENCE</scope>
    <source>
        <strain evidence="9">NC_groundwater_1664_Pr3_B-0.1um_52_9</strain>
    </source>
</reference>
<dbReference type="InterPro" id="IPR022337">
    <property type="entry name" value="Inositol_monophosphatase_SuhB"/>
</dbReference>
<feature type="binding site" evidence="7">
    <location>
        <position position="93"/>
    </location>
    <ligand>
        <name>Mg(2+)</name>
        <dbReference type="ChEBI" id="CHEBI:18420"/>
        <label>2</label>
    </ligand>
</feature>
<name>A0A9D6V1J0_9BACT</name>
<dbReference type="SUPFAM" id="SSF56655">
    <property type="entry name" value="Carbohydrate phosphatase"/>
    <property type="match status" value="1"/>
</dbReference>
<dbReference type="Gene3D" id="3.30.540.10">
    <property type="entry name" value="Fructose-1,6-Bisphosphatase, subunit A, domain 1"/>
    <property type="match status" value="1"/>
</dbReference>
<dbReference type="GO" id="GO:0046872">
    <property type="term" value="F:metal ion binding"/>
    <property type="evidence" value="ECO:0007669"/>
    <property type="project" value="UniProtKB-KW"/>
</dbReference>
<proteinExistence type="inferred from homology"/>
<protein>
    <recommendedName>
        <fullName evidence="8">Inositol-1-monophosphatase</fullName>
        <ecNumber evidence="8">3.1.3.25</ecNumber>
    </recommendedName>
</protein>
<evidence type="ECO:0000256" key="1">
    <source>
        <dbReference type="ARBA" id="ARBA00001033"/>
    </source>
</evidence>
<dbReference type="EMBL" id="JACRDE010000171">
    <property type="protein sequence ID" value="MBI5249024.1"/>
    <property type="molecule type" value="Genomic_DNA"/>
</dbReference>
<dbReference type="GO" id="GO:0007165">
    <property type="term" value="P:signal transduction"/>
    <property type="evidence" value="ECO:0007669"/>
    <property type="project" value="TreeGrafter"/>
</dbReference>
<keyword evidence="6 7" id="KW-0460">Magnesium</keyword>
<dbReference type="InterPro" id="IPR000760">
    <property type="entry name" value="Inositol_monophosphatase-like"/>
</dbReference>
<sequence>METIAPHEIMPFIMRLAEKAGQIIMSYYRDGFRVHGKGPRKDGIDIVTDADTASENFIMAEIRREFPGHDILTEETLTETTGSKWLWIVDPLDGTVNFSHGYPAFCVSIGFMENQELIAGVVRDPLRLESFSAVRSGGAFLNGDPMTVSKADGLSRSIIATGFPYDRAYSPINNVAEFCKVVTKVQGMRRGGSAALDLSYVACGRLDGFWELKLKPWDMAAGMLLVQEAGGTITDRHGKATSIHTDSIVATNSRLHETLIGLLAEV</sequence>
<organism evidence="9 10">
    <name type="scientific">Desulfomonile tiedjei</name>
    <dbReference type="NCBI Taxonomy" id="2358"/>
    <lineage>
        <taxon>Bacteria</taxon>
        <taxon>Pseudomonadati</taxon>
        <taxon>Thermodesulfobacteriota</taxon>
        <taxon>Desulfomonilia</taxon>
        <taxon>Desulfomonilales</taxon>
        <taxon>Desulfomonilaceae</taxon>
        <taxon>Desulfomonile</taxon>
    </lineage>
</organism>